<gene>
    <name evidence="1" type="ORF">M2319_004051</name>
</gene>
<evidence type="ECO:0000313" key="1">
    <source>
        <dbReference type="EMBL" id="MCW2309692.1"/>
    </source>
</evidence>
<name>A0ABT3HH40_9HYPH</name>
<dbReference type="InterPro" id="IPR001387">
    <property type="entry name" value="Cro/C1-type_HTH"/>
</dbReference>
<dbReference type="Proteomes" id="UP001209755">
    <property type="component" value="Unassembled WGS sequence"/>
</dbReference>
<protein>
    <recommendedName>
        <fullName evidence="3">HTH cro/C1-type domain-containing protein</fullName>
    </recommendedName>
</protein>
<sequence length="216" mass="23559">MGVREVTYVSHENGTRGMTADAAIRYARFFRISLKWLLTGEGPKRGDEAEPPAPLDTAGAPYSGKGVILAPIVGKAEATSWIHVDDIQDDILGTIPVVPDPRFDRADYVAYQVVGDSFDEFVRDGGYVVAVPWAKTGMSPRSGLPVVVEQFRNGGSFRERTLKEISIRNGRIMLAPRSSNPRHKPIDIGPINASPNDEVEVQIAALVITFVQPAVF</sequence>
<dbReference type="EMBL" id="JAOQNS010000014">
    <property type="protein sequence ID" value="MCW2309692.1"/>
    <property type="molecule type" value="Genomic_DNA"/>
</dbReference>
<dbReference type="SUPFAM" id="SSF51306">
    <property type="entry name" value="LexA/Signal peptidase"/>
    <property type="match status" value="1"/>
</dbReference>
<organism evidence="1 2">
    <name type="scientific">Rhodobium gokarnense</name>
    <dbReference type="NCBI Taxonomy" id="364296"/>
    <lineage>
        <taxon>Bacteria</taxon>
        <taxon>Pseudomonadati</taxon>
        <taxon>Pseudomonadota</taxon>
        <taxon>Alphaproteobacteria</taxon>
        <taxon>Hyphomicrobiales</taxon>
        <taxon>Rhodobiaceae</taxon>
        <taxon>Rhodobium</taxon>
    </lineage>
</organism>
<evidence type="ECO:0000313" key="2">
    <source>
        <dbReference type="Proteomes" id="UP001209755"/>
    </source>
</evidence>
<reference evidence="2" key="1">
    <citation type="submission" date="2023-07" db="EMBL/GenBank/DDBJ databases">
        <title>Genome sequencing of Purple Non-Sulfur Bacteria from various extreme environments.</title>
        <authorList>
            <person name="Mayer M."/>
        </authorList>
    </citation>
    <scope>NUCLEOTIDE SEQUENCE [LARGE SCALE GENOMIC DNA]</scope>
    <source>
        <strain evidence="2">DSM 17935</strain>
    </source>
</reference>
<dbReference type="CDD" id="cd00093">
    <property type="entry name" value="HTH_XRE"/>
    <property type="match status" value="1"/>
</dbReference>
<proteinExistence type="predicted"/>
<keyword evidence="2" id="KW-1185">Reference proteome</keyword>
<evidence type="ECO:0008006" key="3">
    <source>
        <dbReference type="Google" id="ProtNLM"/>
    </source>
</evidence>
<accession>A0ABT3HH40</accession>
<dbReference type="RefSeq" id="WP_406682242.1">
    <property type="nucleotide sequence ID" value="NZ_JAOQNS010000014.1"/>
</dbReference>
<comment type="caution">
    <text evidence="1">The sequence shown here is derived from an EMBL/GenBank/DDBJ whole genome shotgun (WGS) entry which is preliminary data.</text>
</comment>
<dbReference type="InterPro" id="IPR036286">
    <property type="entry name" value="LexA/Signal_pep-like_sf"/>
</dbReference>
<dbReference type="Gene3D" id="2.10.109.10">
    <property type="entry name" value="Umud Fragment, subunit A"/>
    <property type="match status" value="1"/>
</dbReference>